<keyword evidence="2" id="KW-1185">Reference proteome</keyword>
<organism evidence="1 2">
    <name type="scientific">Cajanus cajan</name>
    <name type="common">Pigeon pea</name>
    <name type="synonym">Cajanus indicus</name>
    <dbReference type="NCBI Taxonomy" id="3821"/>
    <lineage>
        <taxon>Eukaryota</taxon>
        <taxon>Viridiplantae</taxon>
        <taxon>Streptophyta</taxon>
        <taxon>Embryophyta</taxon>
        <taxon>Tracheophyta</taxon>
        <taxon>Spermatophyta</taxon>
        <taxon>Magnoliopsida</taxon>
        <taxon>eudicotyledons</taxon>
        <taxon>Gunneridae</taxon>
        <taxon>Pentapetalae</taxon>
        <taxon>rosids</taxon>
        <taxon>fabids</taxon>
        <taxon>Fabales</taxon>
        <taxon>Fabaceae</taxon>
        <taxon>Papilionoideae</taxon>
        <taxon>50 kb inversion clade</taxon>
        <taxon>NPAAA clade</taxon>
        <taxon>indigoferoid/millettioid clade</taxon>
        <taxon>Phaseoleae</taxon>
        <taxon>Cajanus</taxon>
    </lineage>
</organism>
<dbReference type="Gramene" id="C.cajan_21965.t">
    <property type="protein sequence ID" value="C.cajan_21965.t.cds1"/>
    <property type="gene ID" value="C.cajan_21965"/>
</dbReference>
<reference evidence="1 2" key="1">
    <citation type="journal article" date="2012" name="Nat. Biotechnol.">
        <title>Draft genome sequence of pigeonpea (Cajanus cajan), an orphan legume crop of resource-poor farmers.</title>
        <authorList>
            <person name="Varshney R.K."/>
            <person name="Chen W."/>
            <person name="Li Y."/>
            <person name="Bharti A.K."/>
            <person name="Saxena R.K."/>
            <person name="Schlueter J.A."/>
            <person name="Donoghue M.T."/>
            <person name="Azam S."/>
            <person name="Fan G."/>
            <person name="Whaley A.M."/>
            <person name="Farmer A.D."/>
            <person name="Sheridan J."/>
            <person name="Iwata A."/>
            <person name="Tuteja R."/>
            <person name="Penmetsa R.V."/>
            <person name="Wu W."/>
            <person name="Upadhyaya H.D."/>
            <person name="Yang S.P."/>
            <person name="Shah T."/>
            <person name="Saxena K.B."/>
            <person name="Michael T."/>
            <person name="McCombie W.R."/>
            <person name="Yang B."/>
            <person name="Zhang G."/>
            <person name="Yang H."/>
            <person name="Wang J."/>
            <person name="Spillane C."/>
            <person name="Cook D.R."/>
            <person name="May G.D."/>
            <person name="Xu X."/>
            <person name="Jackson S.A."/>
        </authorList>
    </citation>
    <scope>NUCLEOTIDE SEQUENCE [LARGE SCALE GENOMIC DNA]</scope>
    <source>
        <strain evidence="2">cv. Asha</strain>
    </source>
</reference>
<dbReference type="EMBL" id="CM003606">
    <property type="protein sequence ID" value="KYP68967.1"/>
    <property type="molecule type" value="Genomic_DNA"/>
</dbReference>
<proteinExistence type="predicted"/>
<evidence type="ECO:0000313" key="1">
    <source>
        <dbReference type="EMBL" id="KYP68967.1"/>
    </source>
</evidence>
<dbReference type="AlphaFoldDB" id="A0A151TPL1"/>
<name>A0A151TPL1_CAJCA</name>
<protein>
    <recommendedName>
        <fullName evidence="3">Reverse transcriptase domain-containing protein</fullName>
    </recommendedName>
</protein>
<sequence length="60" mass="6860">MGFLRMWRNWIAECLRITFVSILVNVSSTKEFGVGRGSRKGNPLSHFLFIIMAKGLNDLM</sequence>
<accession>A0A151TPL1</accession>
<evidence type="ECO:0008006" key="3">
    <source>
        <dbReference type="Google" id="ProtNLM"/>
    </source>
</evidence>
<gene>
    <name evidence="1" type="ORF">KK1_022617</name>
</gene>
<dbReference type="Proteomes" id="UP000075243">
    <property type="component" value="Chromosome 4"/>
</dbReference>
<evidence type="ECO:0000313" key="2">
    <source>
        <dbReference type="Proteomes" id="UP000075243"/>
    </source>
</evidence>